<keyword evidence="2" id="KW-1185">Reference proteome</keyword>
<sequence>MRAVITFLSVATCNCTSNLKKEKYILSGQGNSEENTEVVIRYDKDNERTSIRIEAEGIDGNVISYIVNYWTN</sequence>
<reference evidence="2" key="1">
    <citation type="submission" date="2015-12" db="EMBL/GenBank/DDBJ databases">
        <authorList>
            <person name="Lauer A."/>
            <person name="Humrighouse B."/>
            <person name="Loparev V."/>
            <person name="Shewmaker P.L."/>
            <person name="Whitney A.M."/>
            <person name="McLaughlin R.W."/>
        </authorList>
    </citation>
    <scope>NUCLEOTIDE SEQUENCE [LARGE SCALE GENOMIC DNA]</scope>
    <source>
        <strain evidence="2">LMG 26678</strain>
    </source>
</reference>
<accession>A0A0U2VQ04</accession>
<dbReference type="AlphaFoldDB" id="A0A0U2VQ04"/>
<evidence type="ECO:0000313" key="2">
    <source>
        <dbReference type="Proteomes" id="UP000067523"/>
    </source>
</evidence>
<dbReference type="EMBL" id="CP013655">
    <property type="protein sequence ID" value="ALS36463.1"/>
    <property type="molecule type" value="Genomic_DNA"/>
</dbReference>
<proteinExistence type="predicted"/>
<dbReference type="Proteomes" id="UP000067523">
    <property type="component" value="Chromosome"/>
</dbReference>
<name>A0A0U2VQ04_9ENTE</name>
<evidence type="ECO:0000313" key="1">
    <source>
        <dbReference type="EMBL" id="ALS36463.1"/>
    </source>
</evidence>
<organism evidence="1 2">
    <name type="scientific">Enterococcus rotai</name>
    <dbReference type="NCBI Taxonomy" id="118060"/>
    <lineage>
        <taxon>Bacteria</taxon>
        <taxon>Bacillati</taxon>
        <taxon>Bacillota</taxon>
        <taxon>Bacilli</taxon>
        <taxon>Lactobacillales</taxon>
        <taxon>Enterococcaceae</taxon>
        <taxon>Enterococcus</taxon>
    </lineage>
</organism>
<dbReference type="RefSeq" id="WP_208929704.1">
    <property type="nucleotide sequence ID" value="NZ_CP013655.1"/>
</dbReference>
<protein>
    <submittedName>
        <fullName evidence="1">Uncharacterized protein</fullName>
    </submittedName>
</protein>
<dbReference type="KEGG" id="erx:ATZ35_04585"/>
<gene>
    <name evidence="1" type="ORF">ATZ35_04585</name>
</gene>